<evidence type="ECO:0000256" key="3">
    <source>
        <dbReference type="ARBA" id="ARBA00022617"/>
    </source>
</evidence>
<proteinExistence type="inferred from homology"/>
<evidence type="ECO:0000313" key="9">
    <source>
        <dbReference type="EMBL" id="QDP83535.1"/>
    </source>
</evidence>
<evidence type="ECO:0000256" key="8">
    <source>
        <dbReference type="RuleBase" id="RU000461"/>
    </source>
</evidence>
<reference evidence="9 10" key="1">
    <citation type="submission" date="2019-07" db="EMBL/GenBank/DDBJ databases">
        <title>Complete Genome Sequence and Methylome Analysis of Nocardia otitidis-caviarum NEB252.</title>
        <authorList>
            <person name="Fomenkov A."/>
            <person name="Anton B.P."/>
            <person name="Vincze T."/>
            <person name="Roberts R.J."/>
        </authorList>
    </citation>
    <scope>NUCLEOTIDE SEQUENCE [LARGE SCALE GENOMIC DNA]</scope>
    <source>
        <strain evidence="9 10">NEB252</strain>
    </source>
</reference>
<keyword evidence="3 8" id="KW-0349">Heme</keyword>
<organism evidence="9 10">
    <name type="scientific">Nocardia otitidiscaviarum</name>
    <dbReference type="NCBI Taxonomy" id="1823"/>
    <lineage>
        <taxon>Bacteria</taxon>
        <taxon>Bacillati</taxon>
        <taxon>Actinomycetota</taxon>
        <taxon>Actinomycetes</taxon>
        <taxon>Mycobacteriales</taxon>
        <taxon>Nocardiaceae</taxon>
        <taxon>Nocardia</taxon>
    </lineage>
</organism>
<protein>
    <submittedName>
        <fullName evidence="9">Cytochrome P450</fullName>
    </submittedName>
</protein>
<dbReference type="Gene3D" id="1.10.630.10">
    <property type="entry name" value="Cytochrome P450"/>
    <property type="match status" value="1"/>
</dbReference>
<dbReference type="PANTHER" id="PTHR46696">
    <property type="entry name" value="P450, PUTATIVE (EUROFUNG)-RELATED"/>
    <property type="match status" value="1"/>
</dbReference>
<dbReference type="InterPro" id="IPR002397">
    <property type="entry name" value="Cyt_P450_B"/>
</dbReference>
<dbReference type="Pfam" id="PF00067">
    <property type="entry name" value="p450"/>
    <property type="match status" value="1"/>
</dbReference>
<dbReference type="InterPro" id="IPR036396">
    <property type="entry name" value="Cyt_P450_sf"/>
</dbReference>
<evidence type="ECO:0000313" key="10">
    <source>
        <dbReference type="Proteomes" id="UP000317039"/>
    </source>
</evidence>
<dbReference type="GO" id="GO:0016705">
    <property type="term" value="F:oxidoreductase activity, acting on paired donors, with incorporation or reduction of molecular oxygen"/>
    <property type="evidence" value="ECO:0007669"/>
    <property type="project" value="InterPro"/>
</dbReference>
<evidence type="ECO:0000256" key="7">
    <source>
        <dbReference type="ARBA" id="ARBA00023033"/>
    </source>
</evidence>
<dbReference type="PANTHER" id="PTHR46696:SF1">
    <property type="entry name" value="CYTOCHROME P450 YJIB-RELATED"/>
    <property type="match status" value="1"/>
</dbReference>
<dbReference type="InterPro" id="IPR001128">
    <property type="entry name" value="Cyt_P450"/>
</dbReference>
<dbReference type="GO" id="GO:0004497">
    <property type="term" value="F:monooxygenase activity"/>
    <property type="evidence" value="ECO:0007669"/>
    <property type="project" value="UniProtKB-KW"/>
</dbReference>
<evidence type="ECO:0000256" key="6">
    <source>
        <dbReference type="ARBA" id="ARBA00023004"/>
    </source>
</evidence>
<keyword evidence="7 8" id="KW-0503">Monooxygenase</keyword>
<dbReference type="InterPro" id="IPR017972">
    <property type="entry name" value="Cyt_P450_CS"/>
</dbReference>
<dbReference type="EMBL" id="CP041695">
    <property type="protein sequence ID" value="QDP83535.1"/>
    <property type="molecule type" value="Genomic_DNA"/>
</dbReference>
<keyword evidence="4 8" id="KW-0479">Metal-binding</keyword>
<evidence type="ECO:0000256" key="5">
    <source>
        <dbReference type="ARBA" id="ARBA00023002"/>
    </source>
</evidence>
<dbReference type="FunFam" id="1.10.630.10:FF:000018">
    <property type="entry name" value="Cytochrome P450 monooxygenase"/>
    <property type="match status" value="1"/>
</dbReference>
<sequence length="405" mass="45255">MTALDENQAAVHNFPMRRQCPFAPAAEYAELREQGSLARVLLPSGQQAWVVTRYDEVQRVLAHPQISTDITRPGFPELTSAPDAERYQLFEGEFFNMDSPEHDIYRRMLIPEFSFKRIKALRARIQAMIDELLDTMLAAGPPADLAEAFALPVASLGICQLLGIPYEDHRFFQSRVRTRKIEASEDMLAPVAELRGYTDDVITRAEREPGDNLIGRLVTQRVLTGEITHNAAVGMVLQLLIAAHETTSNMIMLGTLTLLRHPDQLTELRADPALWPGAVDELLRYHSVADGPTFARIALGDIEIGDQVIRAGDAVFALCASANHDERAFARAGEFDIHRSAGNHLAFGYGVHQCIGQNLARAWLESSYETLFRRVPTLRLNAEVEDLSFKYDAAIFGLDEFPVTW</sequence>
<comment type="cofactor">
    <cofactor evidence="1">
        <name>heme</name>
        <dbReference type="ChEBI" id="CHEBI:30413"/>
    </cofactor>
</comment>
<dbReference type="PRINTS" id="PR00385">
    <property type="entry name" value="P450"/>
</dbReference>
<keyword evidence="6 8" id="KW-0408">Iron</keyword>
<dbReference type="PROSITE" id="PS00086">
    <property type="entry name" value="CYTOCHROME_P450"/>
    <property type="match status" value="1"/>
</dbReference>
<dbReference type="AlphaFoldDB" id="A0A516NXB6"/>
<dbReference type="Proteomes" id="UP000317039">
    <property type="component" value="Chromosome"/>
</dbReference>
<name>A0A516NXB6_9NOCA</name>
<evidence type="ECO:0000256" key="2">
    <source>
        <dbReference type="ARBA" id="ARBA00010617"/>
    </source>
</evidence>
<evidence type="ECO:0000256" key="4">
    <source>
        <dbReference type="ARBA" id="ARBA00022723"/>
    </source>
</evidence>
<dbReference type="KEGG" id="nod:FOH10_16525"/>
<keyword evidence="5 8" id="KW-0560">Oxidoreductase</keyword>
<dbReference type="CDD" id="cd11030">
    <property type="entry name" value="CYP105-like"/>
    <property type="match status" value="1"/>
</dbReference>
<gene>
    <name evidence="9" type="ORF">FOH10_16525</name>
</gene>
<accession>A0A516NXB6</accession>
<dbReference type="GO" id="GO:0005506">
    <property type="term" value="F:iron ion binding"/>
    <property type="evidence" value="ECO:0007669"/>
    <property type="project" value="InterPro"/>
</dbReference>
<dbReference type="SUPFAM" id="SSF48264">
    <property type="entry name" value="Cytochrome P450"/>
    <property type="match status" value="1"/>
</dbReference>
<dbReference type="GO" id="GO:0020037">
    <property type="term" value="F:heme binding"/>
    <property type="evidence" value="ECO:0007669"/>
    <property type="project" value="InterPro"/>
</dbReference>
<comment type="similarity">
    <text evidence="2 8">Belongs to the cytochrome P450 family.</text>
</comment>
<evidence type="ECO:0000256" key="1">
    <source>
        <dbReference type="ARBA" id="ARBA00001971"/>
    </source>
</evidence>
<dbReference type="PRINTS" id="PR00359">
    <property type="entry name" value="BP450"/>
</dbReference>